<name>A0A914RA94_PAREQ</name>
<reference evidence="2" key="1">
    <citation type="submission" date="2022-11" db="UniProtKB">
        <authorList>
            <consortium name="WormBaseParasite"/>
        </authorList>
    </citation>
    <scope>IDENTIFICATION</scope>
</reference>
<proteinExistence type="predicted"/>
<protein>
    <submittedName>
        <fullName evidence="2">Uncharacterized protein</fullName>
    </submittedName>
</protein>
<evidence type="ECO:0000313" key="1">
    <source>
        <dbReference type="Proteomes" id="UP000887564"/>
    </source>
</evidence>
<keyword evidence="1" id="KW-1185">Reference proteome</keyword>
<dbReference type="Proteomes" id="UP000887564">
    <property type="component" value="Unplaced"/>
</dbReference>
<dbReference type="WBParaSite" id="PEQ_0000340401-mRNA-1">
    <property type="protein sequence ID" value="PEQ_0000340401-mRNA-1"/>
    <property type="gene ID" value="PEQ_0000340401"/>
</dbReference>
<sequence length="108" mass="12649">MKMHHAKNVLKLLKNNVVHKVEFYDMHSIYWSYSAVFADLCNSYITICTNHYHLHIQHGGLYGDARSSPAIQGFPQQNRHQKPLRNFKSKFKTATYSKKKNMSNTLCF</sequence>
<organism evidence="1 2">
    <name type="scientific">Parascaris equorum</name>
    <name type="common">Equine roundworm</name>
    <dbReference type="NCBI Taxonomy" id="6256"/>
    <lineage>
        <taxon>Eukaryota</taxon>
        <taxon>Metazoa</taxon>
        <taxon>Ecdysozoa</taxon>
        <taxon>Nematoda</taxon>
        <taxon>Chromadorea</taxon>
        <taxon>Rhabditida</taxon>
        <taxon>Spirurina</taxon>
        <taxon>Ascaridomorpha</taxon>
        <taxon>Ascaridoidea</taxon>
        <taxon>Ascarididae</taxon>
        <taxon>Parascaris</taxon>
    </lineage>
</organism>
<evidence type="ECO:0000313" key="2">
    <source>
        <dbReference type="WBParaSite" id="PEQ_0000340401-mRNA-1"/>
    </source>
</evidence>
<accession>A0A914RA94</accession>
<dbReference type="AlphaFoldDB" id="A0A914RA94"/>